<dbReference type="EMBL" id="VWZO01005324">
    <property type="protein sequence ID" value="NXH12280.1"/>
    <property type="molecule type" value="Genomic_DNA"/>
</dbReference>
<evidence type="ECO:0000256" key="5">
    <source>
        <dbReference type="ARBA" id="ARBA00023157"/>
    </source>
</evidence>
<evidence type="ECO:0000256" key="4">
    <source>
        <dbReference type="ARBA" id="ARBA00023136"/>
    </source>
</evidence>
<dbReference type="Proteomes" id="UP000534107">
    <property type="component" value="Unassembled WGS sequence"/>
</dbReference>
<dbReference type="SMART" id="SM00303">
    <property type="entry name" value="GPS"/>
    <property type="match status" value="1"/>
</dbReference>
<feature type="non-terminal residue" evidence="8">
    <location>
        <position position="107"/>
    </location>
</feature>
<dbReference type="InterPro" id="IPR000203">
    <property type="entry name" value="GPS"/>
</dbReference>
<evidence type="ECO:0000259" key="7">
    <source>
        <dbReference type="PROSITE" id="PS50221"/>
    </source>
</evidence>
<dbReference type="InterPro" id="IPR046338">
    <property type="entry name" value="GAIN_dom_sf"/>
</dbReference>
<evidence type="ECO:0000256" key="1">
    <source>
        <dbReference type="ARBA" id="ARBA00004141"/>
    </source>
</evidence>
<protein>
    <submittedName>
        <fullName evidence="8">AGRE1 protein</fullName>
    </submittedName>
</protein>
<gene>
    <name evidence="8" type="primary">Adgre1</name>
    <name evidence="8" type="ORF">BUCCAP_R15950</name>
</gene>
<dbReference type="PROSITE" id="PS50221">
    <property type="entry name" value="GAIN_B"/>
    <property type="match status" value="1"/>
</dbReference>
<dbReference type="InterPro" id="IPR057244">
    <property type="entry name" value="GAIN_B"/>
</dbReference>
<dbReference type="Pfam" id="PF00002">
    <property type="entry name" value="7tm_2"/>
    <property type="match status" value="1"/>
</dbReference>
<name>A0A7K9HH04_9PICI</name>
<evidence type="ECO:0000313" key="9">
    <source>
        <dbReference type="Proteomes" id="UP000534107"/>
    </source>
</evidence>
<dbReference type="PANTHER" id="PTHR12011">
    <property type="entry name" value="ADHESION G-PROTEIN COUPLED RECEPTOR"/>
    <property type="match status" value="1"/>
</dbReference>
<evidence type="ECO:0000256" key="3">
    <source>
        <dbReference type="ARBA" id="ARBA00022989"/>
    </source>
</evidence>
<feature type="domain" description="GAIN-B" evidence="7">
    <location>
        <begin position="1"/>
        <end position="57"/>
    </location>
</feature>
<dbReference type="InterPro" id="IPR000832">
    <property type="entry name" value="GPCR_2_secretin-like"/>
</dbReference>
<reference evidence="8 9" key="1">
    <citation type="submission" date="2019-09" db="EMBL/GenBank/DDBJ databases">
        <title>Bird 10,000 Genomes (B10K) Project - Family phase.</title>
        <authorList>
            <person name="Zhang G."/>
        </authorList>
    </citation>
    <scope>NUCLEOTIDE SEQUENCE [LARGE SCALE GENOMIC DNA]</scope>
    <source>
        <strain evidence="8">B10K-DU-001-16</strain>
        <tissue evidence="8">Muscle</tissue>
    </source>
</reference>
<dbReference type="GO" id="GO:0005886">
    <property type="term" value="C:plasma membrane"/>
    <property type="evidence" value="ECO:0007669"/>
    <property type="project" value="TreeGrafter"/>
</dbReference>
<keyword evidence="4 6" id="KW-0472">Membrane</keyword>
<keyword evidence="5" id="KW-1015">Disulfide bond</keyword>
<keyword evidence="3 6" id="KW-1133">Transmembrane helix</keyword>
<organism evidence="8 9">
    <name type="scientific">Bucco capensis</name>
    <name type="common">collared puffbird</name>
    <dbReference type="NCBI Taxonomy" id="135168"/>
    <lineage>
        <taxon>Eukaryota</taxon>
        <taxon>Metazoa</taxon>
        <taxon>Chordata</taxon>
        <taxon>Craniata</taxon>
        <taxon>Vertebrata</taxon>
        <taxon>Euteleostomi</taxon>
        <taxon>Archelosauria</taxon>
        <taxon>Archosauria</taxon>
        <taxon>Dinosauria</taxon>
        <taxon>Saurischia</taxon>
        <taxon>Theropoda</taxon>
        <taxon>Coelurosauria</taxon>
        <taxon>Aves</taxon>
        <taxon>Neognathae</taxon>
        <taxon>Neoaves</taxon>
        <taxon>Telluraves</taxon>
        <taxon>Coraciimorphae</taxon>
        <taxon>Piciformes</taxon>
        <taxon>Bucconidae</taxon>
        <taxon>Bucco</taxon>
    </lineage>
</organism>
<comment type="caution">
    <text evidence="8">The sequence shown here is derived from an EMBL/GenBank/DDBJ whole genome shotgun (WGS) entry which is preliminary data.</text>
</comment>
<dbReference type="GO" id="GO:0007189">
    <property type="term" value="P:adenylate cyclase-activating G protein-coupled receptor signaling pathway"/>
    <property type="evidence" value="ECO:0007669"/>
    <property type="project" value="TreeGrafter"/>
</dbReference>
<keyword evidence="9" id="KW-1185">Reference proteome</keyword>
<sequence>LHGAEEAHCMSWRAQGSSQGAWSSSGCSRVTGDKFFSTCSCSHFSTFAILMASSPVRESFALLLVTYVGLSLSVLCLLLAIVTFLLCRCLWSISTSLHLQLSICLFT</sequence>
<dbReference type="Pfam" id="PF01825">
    <property type="entry name" value="GPS"/>
    <property type="match status" value="1"/>
</dbReference>
<proteinExistence type="predicted"/>
<dbReference type="GO" id="GO:0004930">
    <property type="term" value="F:G protein-coupled receptor activity"/>
    <property type="evidence" value="ECO:0007669"/>
    <property type="project" value="InterPro"/>
</dbReference>
<dbReference type="PANTHER" id="PTHR12011:SF433">
    <property type="entry name" value="ADHESION G PROTEIN-COUPLED RECEPTOR E1-LIKE-RELATED"/>
    <property type="match status" value="1"/>
</dbReference>
<dbReference type="AlphaFoldDB" id="A0A7K9HH04"/>
<comment type="subcellular location">
    <subcellularLocation>
        <location evidence="1">Membrane</location>
        <topology evidence="1">Multi-pass membrane protein</topology>
    </subcellularLocation>
</comment>
<evidence type="ECO:0000313" key="8">
    <source>
        <dbReference type="EMBL" id="NXH12280.1"/>
    </source>
</evidence>
<evidence type="ECO:0000256" key="2">
    <source>
        <dbReference type="ARBA" id="ARBA00022692"/>
    </source>
</evidence>
<evidence type="ECO:0000256" key="6">
    <source>
        <dbReference type="SAM" id="Phobius"/>
    </source>
</evidence>
<keyword evidence="2 6" id="KW-0812">Transmembrane</keyword>
<dbReference type="Gene3D" id="2.60.220.50">
    <property type="match status" value="1"/>
</dbReference>
<feature type="non-terminal residue" evidence="8">
    <location>
        <position position="1"/>
    </location>
</feature>
<feature type="transmembrane region" description="Helical" evidence="6">
    <location>
        <begin position="60"/>
        <end position="87"/>
    </location>
</feature>
<accession>A0A7K9HH04</accession>